<dbReference type="GO" id="GO:0071555">
    <property type="term" value="P:cell wall organization"/>
    <property type="evidence" value="ECO:0007669"/>
    <property type="project" value="TreeGrafter"/>
</dbReference>
<feature type="binding site" evidence="7">
    <location>
        <position position="218"/>
    </location>
    <ligand>
        <name>Mg(2+)</name>
        <dbReference type="ChEBI" id="CHEBI:18420"/>
    </ligand>
</feature>
<evidence type="ECO:0000256" key="5">
    <source>
        <dbReference type="ARBA" id="ARBA00022989"/>
    </source>
</evidence>
<evidence type="ECO:0000256" key="6">
    <source>
        <dbReference type="ARBA" id="ARBA00023136"/>
    </source>
</evidence>
<dbReference type="Pfam" id="PF00953">
    <property type="entry name" value="Glycos_transf_4"/>
    <property type="match status" value="1"/>
</dbReference>
<dbReference type="CDD" id="cd06912">
    <property type="entry name" value="GT_MraY_like"/>
    <property type="match status" value="1"/>
</dbReference>
<feature type="transmembrane region" description="Helical" evidence="8">
    <location>
        <begin position="105"/>
        <end position="123"/>
    </location>
</feature>
<evidence type="ECO:0000313" key="10">
    <source>
        <dbReference type="Proteomes" id="UP000325161"/>
    </source>
</evidence>
<dbReference type="OrthoDB" id="9783652at2"/>
<gene>
    <name evidence="9" type="ORF">FXN63_23215</name>
</gene>
<keyword evidence="3 9" id="KW-0808">Transferase</keyword>
<evidence type="ECO:0000313" key="9">
    <source>
        <dbReference type="EMBL" id="QEI08421.1"/>
    </source>
</evidence>
<name>A0A5C0B6B0_9BURK</name>
<dbReference type="PANTHER" id="PTHR22926">
    <property type="entry name" value="PHOSPHO-N-ACETYLMURAMOYL-PENTAPEPTIDE-TRANSFERASE"/>
    <property type="match status" value="1"/>
</dbReference>
<dbReference type="GO" id="GO:0016780">
    <property type="term" value="F:phosphotransferase activity, for other substituted phosphate groups"/>
    <property type="evidence" value="ECO:0007669"/>
    <property type="project" value="InterPro"/>
</dbReference>
<evidence type="ECO:0000256" key="3">
    <source>
        <dbReference type="ARBA" id="ARBA00022679"/>
    </source>
</evidence>
<keyword evidence="7" id="KW-0460">Magnesium</keyword>
<keyword evidence="10" id="KW-1185">Reference proteome</keyword>
<evidence type="ECO:0000256" key="1">
    <source>
        <dbReference type="ARBA" id="ARBA00004651"/>
    </source>
</evidence>
<comment type="subcellular location">
    <subcellularLocation>
        <location evidence="1">Cell membrane</location>
        <topology evidence="1">Multi-pass membrane protein</topology>
    </subcellularLocation>
</comment>
<dbReference type="EMBL" id="CP043046">
    <property type="protein sequence ID" value="QEI08421.1"/>
    <property type="molecule type" value="Genomic_DNA"/>
</dbReference>
<feature type="transmembrane region" description="Helical" evidence="8">
    <location>
        <begin position="242"/>
        <end position="263"/>
    </location>
</feature>
<keyword evidence="5 8" id="KW-1133">Transmembrane helix</keyword>
<feature type="binding site" evidence="7">
    <location>
        <position position="158"/>
    </location>
    <ligand>
        <name>Mg(2+)</name>
        <dbReference type="ChEBI" id="CHEBI:18420"/>
    </ligand>
</feature>
<feature type="transmembrane region" description="Helical" evidence="8">
    <location>
        <begin position="135"/>
        <end position="153"/>
    </location>
</feature>
<evidence type="ECO:0000256" key="7">
    <source>
        <dbReference type="PIRSR" id="PIRSR600715-1"/>
    </source>
</evidence>
<dbReference type="InterPro" id="IPR000715">
    <property type="entry name" value="Glycosyl_transferase_4"/>
</dbReference>
<feature type="transmembrane region" description="Helical" evidence="8">
    <location>
        <begin position="219"/>
        <end position="236"/>
    </location>
</feature>
<keyword evidence="6 8" id="KW-0472">Membrane</keyword>
<dbReference type="GO" id="GO:0044038">
    <property type="term" value="P:cell wall macromolecule biosynthetic process"/>
    <property type="evidence" value="ECO:0007669"/>
    <property type="project" value="TreeGrafter"/>
</dbReference>
<feature type="transmembrane region" description="Helical" evidence="8">
    <location>
        <begin position="165"/>
        <end position="183"/>
    </location>
</feature>
<keyword evidence="7" id="KW-0479">Metal-binding</keyword>
<reference evidence="9 10" key="1">
    <citation type="submission" date="2019-08" db="EMBL/GenBank/DDBJ databases">
        <title>Amphibian skin-associated Pigmentiphaga: genome sequence and occurrence across geography and hosts.</title>
        <authorList>
            <person name="Bletz M.C."/>
            <person name="Bunk B."/>
            <person name="Sproeer C."/>
            <person name="Biwer P."/>
            <person name="Reiter S."/>
            <person name="Rabemananjara F.C.E."/>
            <person name="Schulz S."/>
            <person name="Overmann J."/>
            <person name="Vences M."/>
        </authorList>
    </citation>
    <scope>NUCLEOTIDE SEQUENCE [LARGE SCALE GENOMIC DNA]</scope>
    <source>
        <strain evidence="9 10">Mada1488</strain>
    </source>
</reference>
<evidence type="ECO:0000256" key="2">
    <source>
        <dbReference type="ARBA" id="ARBA00022475"/>
    </source>
</evidence>
<feature type="transmembrane region" description="Helical" evidence="8">
    <location>
        <begin position="332"/>
        <end position="349"/>
    </location>
</feature>
<evidence type="ECO:0000256" key="4">
    <source>
        <dbReference type="ARBA" id="ARBA00022692"/>
    </source>
</evidence>
<organism evidence="9 10">
    <name type="scientific">Pigmentiphaga aceris</name>
    <dbReference type="NCBI Taxonomy" id="1940612"/>
    <lineage>
        <taxon>Bacteria</taxon>
        <taxon>Pseudomonadati</taxon>
        <taxon>Pseudomonadota</taxon>
        <taxon>Betaproteobacteria</taxon>
        <taxon>Burkholderiales</taxon>
        <taxon>Alcaligenaceae</taxon>
        <taxon>Pigmentiphaga</taxon>
    </lineage>
</organism>
<protein>
    <submittedName>
        <fullName evidence="9">Glycosyl transferase</fullName>
    </submittedName>
</protein>
<feature type="transmembrane region" description="Helical" evidence="8">
    <location>
        <begin position="48"/>
        <end position="67"/>
    </location>
</feature>
<feature type="transmembrane region" description="Helical" evidence="8">
    <location>
        <begin position="307"/>
        <end position="326"/>
    </location>
</feature>
<dbReference type="RefSeq" id="WP_148817892.1">
    <property type="nucleotide sequence ID" value="NZ_CP043046.1"/>
</dbReference>
<comment type="cofactor">
    <cofactor evidence="7">
        <name>Mg(2+)</name>
        <dbReference type="ChEBI" id="CHEBI:18420"/>
    </cofactor>
</comment>
<evidence type="ECO:0000256" key="8">
    <source>
        <dbReference type="SAM" id="Phobius"/>
    </source>
</evidence>
<dbReference type="GO" id="GO:0005886">
    <property type="term" value="C:plasma membrane"/>
    <property type="evidence" value="ECO:0007669"/>
    <property type="project" value="UniProtKB-SubCell"/>
</dbReference>
<dbReference type="GO" id="GO:0009103">
    <property type="term" value="P:lipopolysaccharide biosynthetic process"/>
    <property type="evidence" value="ECO:0007669"/>
    <property type="project" value="TreeGrafter"/>
</dbReference>
<dbReference type="Proteomes" id="UP000325161">
    <property type="component" value="Chromosome"/>
</dbReference>
<dbReference type="KEGG" id="pacr:FXN63_23215"/>
<dbReference type="AlphaFoldDB" id="A0A5C0B6B0"/>
<dbReference type="PANTHER" id="PTHR22926:SF3">
    <property type="entry name" value="UNDECAPRENYL-PHOSPHATE ALPHA-N-ACETYLGLUCOSAMINYL 1-PHOSPHATE TRANSFERASE"/>
    <property type="match status" value="1"/>
</dbReference>
<sequence>MYSFGISLLVSLCISLLIVRWAQGTGQAYLLDHELDGVQKMHDTPVPRVGGVAIFLAALVGAGLIWLRDSWNGAAILWLITCSLPAFAGGVVEDLTKRVRPRWRMACMAVSCLLAFWLVSLAIPRTEIVALDSMLIAWRPLALGLTLFALLTITNAVNLIDGFNGLAGVVTTLIFGALAWVAYQVGDSLVLSASLMLAGSIVGFLYWNYPHGRIFLGDGGAYFLGFMVGALAISLVQRNPVVSAWFPVLLLAYPLVEVAFSIYRRKIVRGTASGQPDAAHLHQLIFKRVVGRASGERVNDAPALRNALTSPYLWALSLLAIGPAAICYDRTPMLIGLFCVFCVSYVWLYRRIATLRVPRWLLKLRRR</sequence>
<keyword evidence="2" id="KW-1003">Cell membrane</keyword>
<accession>A0A5C0B6B0</accession>
<feature type="transmembrane region" description="Helical" evidence="8">
    <location>
        <begin position="189"/>
        <end position="207"/>
    </location>
</feature>
<dbReference type="GO" id="GO:0046872">
    <property type="term" value="F:metal ion binding"/>
    <property type="evidence" value="ECO:0007669"/>
    <property type="project" value="UniProtKB-KW"/>
</dbReference>
<proteinExistence type="predicted"/>
<keyword evidence="4 8" id="KW-0812">Transmembrane</keyword>